<name>A0ABQ4N2B6_9BACL</name>
<sequence length="81" mass="8517">MRDYGPYLPGMPYTQIKSDDGTGAASENVRGLIGKFGQRAVGVFAVYFHAVCFGSIGGIAAGMTATIVSEDGIRVSQDGRR</sequence>
<evidence type="ECO:0000313" key="2">
    <source>
        <dbReference type="Proteomes" id="UP000680304"/>
    </source>
</evidence>
<comment type="caution">
    <text evidence="1">The sequence shown here is derived from an EMBL/GenBank/DDBJ whole genome shotgun (WGS) entry which is preliminary data.</text>
</comment>
<evidence type="ECO:0000313" key="1">
    <source>
        <dbReference type="EMBL" id="GIQ62315.1"/>
    </source>
</evidence>
<accession>A0ABQ4N2B6</accession>
<reference evidence="1 2" key="1">
    <citation type="submission" date="2021-04" db="EMBL/GenBank/DDBJ databases">
        <title>Draft genome sequence of Paenibacillus cisolokensis, LC2-13A.</title>
        <authorList>
            <person name="Uke A."/>
            <person name="Chhe C."/>
            <person name="Baramee S."/>
            <person name="Kosugi A."/>
        </authorList>
    </citation>
    <scope>NUCLEOTIDE SEQUENCE [LARGE SCALE GENOMIC DNA]</scope>
    <source>
        <strain evidence="1 2">LC2-13A</strain>
    </source>
</reference>
<organism evidence="1 2">
    <name type="scientific">Paenibacillus cisolokensis</name>
    <dbReference type="NCBI Taxonomy" id="1658519"/>
    <lineage>
        <taxon>Bacteria</taxon>
        <taxon>Bacillati</taxon>
        <taxon>Bacillota</taxon>
        <taxon>Bacilli</taxon>
        <taxon>Bacillales</taxon>
        <taxon>Paenibacillaceae</taxon>
        <taxon>Paenibacillus</taxon>
    </lineage>
</organism>
<dbReference type="Proteomes" id="UP000680304">
    <property type="component" value="Unassembled WGS sequence"/>
</dbReference>
<dbReference type="EMBL" id="BOVJ01000025">
    <property type="protein sequence ID" value="GIQ62315.1"/>
    <property type="molecule type" value="Genomic_DNA"/>
</dbReference>
<proteinExistence type="predicted"/>
<gene>
    <name evidence="1" type="ORF">PACILC2_08830</name>
</gene>
<keyword evidence="2" id="KW-1185">Reference proteome</keyword>
<protein>
    <submittedName>
        <fullName evidence="1">Uncharacterized protein</fullName>
    </submittedName>
</protein>